<dbReference type="Pfam" id="PF05119">
    <property type="entry name" value="Terminase_4"/>
    <property type="match status" value="1"/>
</dbReference>
<name>A0A8S5N9N0_9CAUD</name>
<evidence type="ECO:0000313" key="1">
    <source>
        <dbReference type="EMBL" id="DAD91398.1"/>
    </source>
</evidence>
<organism evidence="1">
    <name type="scientific">Siphoviridae sp. ctS3r5</name>
    <dbReference type="NCBI Taxonomy" id="2826341"/>
    <lineage>
        <taxon>Viruses</taxon>
        <taxon>Duplodnaviria</taxon>
        <taxon>Heunggongvirae</taxon>
        <taxon>Uroviricota</taxon>
        <taxon>Caudoviricetes</taxon>
    </lineage>
</organism>
<reference evidence="1" key="1">
    <citation type="journal article" date="2021" name="Proc. Natl. Acad. Sci. U.S.A.">
        <title>A Catalog of Tens of Thousands of Viruses from Human Metagenomes Reveals Hidden Associations with Chronic Diseases.</title>
        <authorList>
            <person name="Tisza M.J."/>
            <person name="Buck C.B."/>
        </authorList>
    </citation>
    <scope>NUCLEOTIDE SEQUENCE</scope>
    <source>
        <strain evidence="1">CtS3r5</strain>
    </source>
</reference>
<sequence>MGARAPTKGKIKESLEQQLREKGADTECFRDMICDYMSLYDIKKQLQKDIKNRGVSYKTTSASGYPIEKQNQSVKDLVVVNKQMLLILEKLKLTTDTVARDDEEL</sequence>
<dbReference type="InterPro" id="IPR006448">
    <property type="entry name" value="Phage_term_ssu_P27"/>
</dbReference>
<dbReference type="EMBL" id="BK015112">
    <property type="protein sequence ID" value="DAD91398.1"/>
    <property type="molecule type" value="Genomic_DNA"/>
</dbReference>
<proteinExistence type="predicted"/>
<protein>
    <submittedName>
        <fullName evidence="1">Terminase small subunit</fullName>
    </submittedName>
</protein>
<accession>A0A8S5N9N0</accession>